<dbReference type="InterPro" id="IPR036390">
    <property type="entry name" value="WH_DNA-bd_sf"/>
</dbReference>
<dbReference type="SUPFAM" id="SSF140931">
    <property type="entry name" value="Fic-like"/>
    <property type="match status" value="1"/>
</dbReference>
<name>A0A8J8PI11_9ARCH</name>
<dbReference type="RefSeq" id="WP_400256229.1">
    <property type="nucleotide sequence ID" value="NZ_CAYBCA010000003.1"/>
</dbReference>
<dbReference type="PANTHER" id="PTHR13504:SF38">
    <property type="entry name" value="FIDO DOMAIN-CONTAINING PROTEIN"/>
    <property type="match status" value="1"/>
</dbReference>
<dbReference type="Pfam" id="PF02661">
    <property type="entry name" value="Fic"/>
    <property type="match status" value="1"/>
</dbReference>
<dbReference type="EMBL" id="LVVT01000007">
    <property type="protein sequence ID" value="TQS84134.1"/>
    <property type="molecule type" value="Genomic_DNA"/>
</dbReference>
<sequence length="454" mass="51834">MEMPCIPPDVKDALSSKNGKLSLLSDGVIGYAQKFNEEYLHWDDIRYRDTGRIDPQLIWAAMKLSRENTVRKIDLAGLSIKYNLPERFLCELQKIDVRSSSNFAPLDLVDEKRRAVYSVSSVMEESIASSQIEGAATTTKVAKTMLLENKHPKNKSEQMILNNYNAMKFIKTQTDEPLSSELIKSIHRIITADTIENEYVGKFRNDDSIIVADALTGETFYEPVEHSRISPMIKALCKFVNEDEPFIHPIVKGIIIHFALAYIHPFQDGNGRVSRALFYWYTMKKGYKIMEYLSLSKSIKDHRGKYDRAYLLSETDGNDITYFISYNLDMLGEALETFISYLNRKLEEQTAVVDGIAGLDLNIRQKAIVSDMMRSNELISVYSLSSRYQVSMNTARNDISKLVSLGILKKDCCDVHRVLYRYAGKDLNEGLAEKSPSNKNNQNYEIFSLTYVSK</sequence>
<proteinExistence type="predicted"/>
<keyword evidence="1" id="KW-0805">Transcription regulation</keyword>
<protein>
    <recommendedName>
        <fullName evidence="3">Fido domain-containing protein</fullName>
    </recommendedName>
</protein>
<dbReference type="InterPro" id="IPR036597">
    <property type="entry name" value="Fido-like_dom_sf"/>
</dbReference>
<dbReference type="Gene3D" id="1.10.3290.10">
    <property type="entry name" value="Fido-like domain"/>
    <property type="match status" value="1"/>
</dbReference>
<dbReference type="Proteomes" id="UP000752814">
    <property type="component" value="Unassembled WGS sequence"/>
</dbReference>
<gene>
    <name evidence="4" type="ORF">A3207_07430</name>
</gene>
<dbReference type="AlphaFoldDB" id="A0A8J8PI11"/>
<evidence type="ECO:0000313" key="4">
    <source>
        <dbReference type="EMBL" id="TQS84134.1"/>
    </source>
</evidence>
<dbReference type="GO" id="GO:0003700">
    <property type="term" value="F:DNA-binding transcription factor activity"/>
    <property type="evidence" value="ECO:0007669"/>
    <property type="project" value="InterPro"/>
</dbReference>
<accession>A0A8J8PI11</accession>
<dbReference type="PANTHER" id="PTHR13504">
    <property type="entry name" value="FIDO DOMAIN-CONTAINING PROTEIN DDB_G0283145"/>
    <property type="match status" value="1"/>
</dbReference>
<evidence type="ECO:0000256" key="1">
    <source>
        <dbReference type="ARBA" id="ARBA00023015"/>
    </source>
</evidence>
<organism evidence="4 5">
    <name type="scientific">Candidatus Methanomassiliicoccus intestinalis</name>
    <dbReference type="NCBI Taxonomy" id="1406512"/>
    <lineage>
        <taxon>Archaea</taxon>
        <taxon>Methanobacteriati</taxon>
        <taxon>Thermoplasmatota</taxon>
        <taxon>Thermoplasmata</taxon>
        <taxon>Methanomassiliicoccales</taxon>
        <taxon>Methanomassiliicoccaceae</taxon>
        <taxon>Methanomassiliicoccus</taxon>
    </lineage>
</organism>
<evidence type="ECO:0000256" key="2">
    <source>
        <dbReference type="ARBA" id="ARBA00023163"/>
    </source>
</evidence>
<comment type="caution">
    <text evidence="4">The sequence shown here is derived from an EMBL/GenBank/DDBJ whole genome shotgun (WGS) entry which is preliminary data.</text>
</comment>
<dbReference type="InterPro" id="IPR003812">
    <property type="entry name" value="Fido"/>
</dbReference>
<dbReference type="PROSITE" id="PS51459">
    <property type="entry name" value="FIDO"/>
    <property type="match status" value="1"/>
</dbReference>
<dbReference type="InterPro" id="IPR040198">
    <property type="entry name" value="Fido_containing"/>
</dbReference>
<dbReference type="InterPro" id="IPR001034">
    <property type="entry name" value="DeoR_HTH"/>
</dbReference>
<reference evidence="4" key="1">
    <citation type="submission" date="2016-03" db="EMBL/GenBank/DDBJ databases">
        <authorList>
            <person name="Borrel G."/>
            <person name="Mccann A."/>
            <person name="O'Toole P.W."/>
        </authorList>
    </citation>
    <scope>NUCLEOTIDE SEQUENCE</scope>
    <source>
        <strain evidence="4">183</strain>
    </source>
</reference>
<keyword evidence="2" id="KW-0804">Transcription</keyword>
<evidence type="ECO:0000259" key="3">
    <source>
        <dbReference type="PROSITE" id="PS51459"/>
    </source>
</evidence>
<dbReference type="Pfam" id="PF08220">
    <property type="entry name" value="HTH_DeoR"/>
    <property type="match status" value="1"/>
</dbReference>
<dbReference type="SUPFAM" id="SSF46785">
    <property type="entry name" value="Winged helix' DNA-binding domain"/>
    <property type="match status" value="1"/>
</dbReference>
<feature type="domain" description="Fido" evidence="3">
    <location>
        <begin position="178"/>
        <end position="329"/>
    </location>
</feature>
<evidence type="ECO:0000313" key="5">
    <source>
        <dbReference type="Proteomes" id="UP000752814"/>
    </source>
</evidence>